<dbReference type="InParanoid" id="A0A1V8THV3"/>
<name>A0A1V8THV3_9PEZI</name>
<evidence type="ECO:0000256" key="1">
    <source>
        <dbReference type="SAM" id="MobiDB-lite"/>
    </source>
</evidence>
<comment type="caution">
    <text evidence="2">The sequence shown here is derived from an EMBL/GenBank/DDBJ whole genome shotgun (WGS) entry which is preliminary data.</text>
</comment>
<gene>
    <name evidence="2" type="ORF">B0A48_05218</name>
</gene>
<dbReference type="Proteomes" id="UP000192596">
    <property type="component" value="Unassembled WGS sequence"/>
</dbReference>
<feature type="region of interest" description="Disordered" evidence="1">
    <location>
        <begin position="422"/>
        <end position="455"/>
    </location>
</feature>
<feature type="compositionally biased region" description="Polar residues" evidence="1">
    <location>
        <begin position="185"/>
        <end position="202"/>
    </location>
</feature>
<protein>
    <submittedName>
        <fullName evidence="2">Uncharacterized protein</fullName>
    </submittedName>
</protein>
<evidence type="ECO:0000313" key="2">
    <source>
        <dbReference type="EMBL" id="OQO10963.1"/>
    </source>
</evidence>
<keyword evidence="3" id="KW-1185">Reference proteome</keyword>
<feature type="compositionally biased region" description="Polar residues" evidence="1">
    <location>
        <begin position="424"/>
        <end position="446"/>
    </location>
</feature>
<proteinExistence type="predicted"/>
<dbReference type="AlphaFoldDB" id="A0A1V8THV3"/>
<dbReference type="EMBL" id="NAJO01000007">
    <property type="protein sequence ID" value="OQO10963.1"/>
    <property type="molecule type" value="Genomic_DNA"/>
</dbReference>
<sequence length="556" mass="60243">MASEEDSKMTDCIPEDFITSDNRSLRQTLTAAIARMDAQTLSRDQILASSHDATVVSPSPWMNAVVQEGYHPIGTVSANSGGIIPLATSLGVAERILARPQTATEMPQHFQNPTFTVKRGKGDGDFVTPFGNRSIPSTPVKSSSTPEKEWVYFSAAHDFVSNKTSVPSLFSPMSTALATKMRPLQTPSRTFDGSPCVRTSMNGARDSPGHRRTAPSHMRTAADGSSGGRTMAQQGLPNGFADLPTSFQEAMRLSSYDRMASGNAIWPPSPAENQQPTWTPLSEGYGYNASATSMVPRSYTTSVDNSGMMTTAGYTGKPYSIFSPQRLNDDGTRPRDVPVITPHTHTAYRGSASPGAPSHAPVGLHRTATSDQMHPFYTPRLQPPGCDIVAQHTTQYAPQAGLGVAPDALAGPAMLPQSPHKAMQTVTPAGSPAPSNARTPRSNPNMPGQKPGFPQDIKQHHRRCNPFSKTCAVSCEYEKNHPEKWKMHGKKLYRLRAPASWQEKLPDGSSTTRRVPAGQIVSGLWLAFWGLDASQTTKLTTSEVQRHELDWRAHAR</sequence>
<reference evidence="3" key="1">
    <citation type="submission" date="2017-03" db="EMBL/GenBank/DDBJ databases">
        <title>Genomes of endolithic fungi from Antarctica.</title>
        <authorList>
            <person name="Coleine C."/>
            <person name="Masonjones S."/>
            <person name="Stajich J.E."/>
        </authorList>
    </citation>
    <scope>NUCLEOTIDE SEQUENCE [LARGE SCALE GENOMIC DNA]</scope>
    <source>
        <strain evidence="3">CCFEE 5527</strain>
    </source>
</reference>
<organism evidence="2 3">
    <name type="scientific">Cryoendolithus antarcticus</name>
    <dbReference type="NCBI Taxonomy" id="1507870"/>
    <lineage>
        <taxon>Eukaryota</taxon>
        <taxon>Fungi</taxon>
        <taxon>Dikarya</taxon>
        <taxon>Ascomycota</taxon>
        <taxon>Pezizomycotina</taxon>
        <taxon>Dothideomycetes</taxon>
        <taxon>Dothideomycetidae</taxon>
        <taxon>Cladosporiales</taxon>
        <taxon>Cladosporiaceae</taxon>
        <taxon>Cryoendolithus</taxon>
    </lineage>
</organism>
<accession>A0A1V8THV3</accession>
<evidence type="ECO:0000313" key="3">
    <source>
        <dbReference type="Proteomes" id="UP000192596"/>
    </source>
</evidence>
<feature type="region of interest" description="Disordered" evidence="1">
    <location>
        <begin position="185"/>
        <end position="229"/>
    </location>
</feature>